<sequence length="89" mass="9289">GMGEAMCRRFAALGASVVVADIDAPRTEVVAEDIGALGVVTDVAEEAQIIRLVDATLAEFGRIDVFVSNAGVLWGEPHDGVTALHERGN</sequence>
<proteinExistence type="inferred from homology"/>
<dbReference type="PANTHER" id="PTHR43669">
    <property type="entry name" value="5-KETO-D-GLUCONATE 5-REDUCTASE"/>
    <property type="match status" value="1"/>
</dbReference>
<evidence type="ECO:0000313" key="4">
    <source>
        <dbReference type="Proteomes" id="UP000192847"/>
    </source>
</evidence>
<organism evidence="3 4">
    <name type="scientific">Mycobacterium timonense</name>
    <dbReference type="NCBI Taxonomy" id="701043"/>
    <lineage>
        <taxon>Bacteria</taxon>
        <taxon>Bacillati</taxon>
        <taxon>Actinomycetota</taxon>
        <taxon>Actinomycetes</taxon>
        <taxon>Mycobacteriales</taxon>
        <taxon>Mycobacteriaceae</taxon>
        <taxon>Mycobacterium</taxon>
        <taxon>Mycobacterium avium complex (MAC)</taxon>
    </lineage>
</organism>
<evidence type="ECO:0000256" key="2">
    <source>
        <dbReference type="ARBA" id="ARBA00023002"/>
    </source>
</evidence>
<dbReference type="Gene3D" id="3.40.50.720">
    <property type="entry name" value="NAD(P)-binding Rossmann-like Domain"/>
    <property type="match status" value="1"/>
</dbReference>
<dbReference type="Pfam" id="PF00106">
    <property type="entry name" value="adh_short"/>
    <property type="match status" value="1"/>
</dbReference>
<dbReference type="InterPro" id="IPR002347">
    <property type="entry name" value="SDR_fam"/>
</dbReference>
<keyword evidence="4" id="KW-1185">Reference proteome</keyword>
<reference evidence="3 4" key="1">
    <citation type="submission" date="2017-02" db="EMBL/GenBank/DDBJ databases">
        <title>The new phylogeny of genus Mycobacterium.</title>
        <authorList>
            <person name="Tortoli E."/>
            <person name="Trovato A."/>
            <person name="Cirillo D.M."/>
        </authorList>
    </citation>
    <scope>NUCLEOTIDE SEQUENCE [LARGE SCALE GENOMIC DNA]</scope>
    <source>
        <strain evidence="3 4">CCUG 56329</strain>
    </source>
</reference>
<name>A0ABX3TBY2_9MYCO</name>
<comment type="similarity">
    <text evidence="1">Belongs to the short-chain dehydrogenases/reductases (SDR) family.</text>
</comment>
<protein>
    <submittedName>
        <fullName evidence="3">Dehydrogenase</fullName>
    </submittedName>
</protein>
<dbReference type="Proteomes" id="UP000192847">
    <property type="component" value="Unassembled WGS sequence"/>
</dbReference>
<comment type="caution">
    <text evidence="3">The sequence shown here is derived from an EMBL/GenBank/DDBJ whole genome shotgun (WGS) entry which is preliminary data.</text>
</comment>
<evidence type="ECO:0000256" key="1">
    <source>
        <dbReference type="ARBA" id="ARBA00006484"/>
    </source>
</evidence>
<feature type="non-terminal residue" evidence="3">
    <location>
        <position position="1"/>
    </location>
</feature>
<dbReference type="PANTHER" id="PTHR43669:SF14">
    <property type="entry name" value="OXIDOREDUCTASE"/>
    <property type="match status" value="1"/>
</dbReference>
<gene>
    <name evidence="3" type="ORF">BST46_30865</name>
</gene>
<keyword evidence="2" id="KW-0560">Oxidoreductase</keyword>
<feature type="non-terminal residue" evidence="3">
    <location>
        <position position="89"/>
    </location>
</feature>
<dbReference type="InterPro" id="IPR036291">
    <property type="entry name" value="NAD(P)-bd_dom_sf"/>
</dbReference>
<accession>A0ABX3TBY2</accession>
<dbReference type="SUPFAM" id="SSF51735">
    <property type="entry name" value="NAD(P)-binding Rossmann-fold domains"/>
    <property type="match status" value="1"/>
</dbReference>
<dbReference type="EMBL" id="MVIL01001033">
    <property type="protein sequence ID" value="ORB74479.1"/>
    <property type="molecule type" value="Genomic_DNA"/>
</dbReference>
<dbReference type="RefSeq" id="WP_142277772.1">
    <property type="nucleotide sequence ID" value="NZ_MVIL01001033.1"/>
</dbReference>
<evidence type="ECO:0000313" key="3">
    <source>
        <dbReference type="EMBL" id="ORB74479.1"/>
    </source>
</evidence>